<protein>
    <submittedName>
        <fullName evidence="2">Uncharacterized protein</fullName>
    </submittedName>
</protein>
<accession>W2G7I2</accession>
<dbReference type="EMBL" id="KI688266">
    <property type="protein sequence ID" value="ETK78161.1"/>
    <property type="molecule type" value="Genomic_DNA"/>
</dbReference>
<proteinExistence type="predicted"/>
<evidence type="ECO:0000313" key="2">
    <source>
        <dbReference type="EMBL" id="ETK78161.1"/>
    </source>
</evidence>
<sequence length="147" mass="16557">MLDDNGQPVNVTALLADLKKERSTKAALEEKNAGLRKRVQRMLIENDEVRVKAKNEVVAAQEKAHREIAEAQNQLAVYAHNRAYTTELRSLLGLTKQYHAAIREAEGLAKFLQATESMYLQAYINFLKDMGKKKRYAKTVAVINANA</sequence>
<feature type="coiled-coil region" evidence="1">
    <location>
        <begin position="11"/>
        <end position="81"/>
    </location>
</feature>
<dbReference type="Proteomes" id="UP000053236">
    <property type="component" value="Unassembled WGS sequence"/>
</dbReference>
<dbReference type="AlphaFoldDB" id="W2G7I2"/>
<name>W2G7I2_PHYNI</name>
<organism evidence="2">
    <name type="scientific">Phytophthora nicotianae</name>
    <name type="common">Potato buckeye rot agent</name>
    <name type="synonym">Phytophthora parasitica</name>
    <dbReference type="NCBI Taxonomy" id="4792"/>
    <lineage>
        <taxon>Eukaryota</taxon>
        <taxon>Sar</taxon>
        <taxon>Stramenopiles</taxon>
        <taxon>Oomycota</taxon>
        <taxon>Peronosporomycetes</taxon>
        <taxon>Peronosporales</taxon>
        <taxon>Peronosporaceae</taxon>
        <taxon>Phytophthora</taxon>
    </lineage>
</organism>
<evidence type="ECO:0000256" key="1">
    <source>
        <dbReference type="SAM" id="Coils"/>
    </source>
</evidence>
<gene>
    <name evidence="2" type="ORF">L915_15758</name>
</gene>
<dbReference type="VEuPathDB" id="FungiDB:PPTG_15743"/>
<keyword evidence="1" id="KW-0175">Coiled coil</keyword>
<reference evidence="2" key="1">
    <citation type="submission" date="2013-11" db="EMBL/GenBank/DDBJ databases">
        <title>The Genome Sequence of Phytophthora parasitica CJ02B3.</title>
        <authorList>
            <consortium name="The Broad Institute Genomics Platform"/>
            <person name="Russ C."/>
            <person name="Tyler B."/>
            <person name="Panabieres F."/>
            <person name="Shan W."/>
            <person name="Tripathy S."/>
            <person name="Grunwald N."/>
            <person name="Machado M."/>
            <person name="Johnson C.S."/>
            <person name="Arredondo F."/>
            <person name="Hong C."/>
            <person name="Coffey M."/>
            <person name="Young S.K."/>
            <person name="Zeng Q."/>
            <person name="Gargeya S."/>
            <person name="Fitzgerald M."/>
            <person name="Abouelleil A."/>
            <person name="Alvarado L."/>
            <person name="Chapman S.B."/>
            <person name="Gainer-Dewar J."/>
            <person name="Goldberg J."/>
            <person name="Griggs A."/>
            <person name="Gujja S."/>
            <person name="Hansen M."/>
            <person name="Howarth C."/>
            <person name="Imamovic A."/>
            <person name="Ireland A."/>
            <person name="Larimer J."/>
            <person name="McCowan C."/>
            <person name="Murphy C."/>
            <person name="Pearson M."/>
            <person name="Poon T.W."/>
            <person name="Priest M."/>
            <person name="Roberts A."/>
            <person name="Saif S."/>
            <person name="Shea T."/>
            <person name="Sykes S."/>
            <person name="Wortman J."/>
            <person name="Nusbaum C."/>
            <person name="Birren B."/>
        </authorList>
    </citation>
    <scope>NUCLEOTIDE SEQUENCE [LARGE SCALE GENOMIC DNA]</scope>
    <source>
        <strain evidence="2">CJ02B3</strain>
    </source>
</reference>